<dbReference type="SUPFAM" id="SSF47459">
    <property type="entry name" value="HLH, helix-loop-helix DNA-binding domain"/>
    <property type="match status" value="1"/>
</dbReference>
<dbReference type="CDD" id="cd11396">
    <property type="entry name" value="bHLHzip_USF"/>
    <property type="match status" value="1"/>
</dbReference>
<sequence length="286" mass="31389">MEMIDPLENSSGDKEGECEDDKVSLAQRLALDHTSVRDSASPILTPSFTLRTDTENSGNTLAYRVVQFSPDGTVDGLPQGNVPGSVPSLITTTPPANGSPTESAETRLALITSGDVPSDTNSAVVVSGGQFYVISDVLTNSSLRNLTPRASESTLNPRVVGTTREEKRRVTHNEVERRRRDKINTWICRLAKIIPDCPEAHSKNSQFSSQSKGGILAKACDYITELKQHNEQLIERLKESQRREMDFELLKQEVEVLKNENAALKNENALVRAQLPQQGLLGDLPP</sequence>
<accession>A0AAE1FF12</accession>
<organism evidence="7 8">
    <name type="scientific">Petrolisthes cinctipes</name>
    <name type="common">Flat porcelain crab</name>
    <dbReference type="NCBI Taxonomy" id="88211"/>
    <lineage>
        <taxon>Eukaryota</taxon>
        <taxon>Metazoa</taxon>
        <taxon>Ecdysozoa</taxon>
        <taxon>Arthropoda</taxon>
        <taxon>Crustacea</taxon>
        <taxon>Multicrustacea</taxon>
        <taxon>Malacostraca</taxon>
        <taxon>Eumalacostraca</taxon>
        <taxon>Eucarida</taxon>
        <taxon>Decapoda</taxon>
        <taxon>Pleocyemata</taxon>
        <taxon>Anomura</taxon>
        <taxon>Galatheoidea</taxon>
        <taxon>Porcellanidae</taxon>
        <taxon>Petrolisthes</taxon>
    </lineage>
</organism>
<dbReference type="InterPro" id="IPR051732">
    <property type="entry name" value="USF"/>
</dbReference>
<dbReference type="PANTHER" id="PTHR46117">
    <property type="entry name" value="FI24210P1"/>
    <property type="match status" value="1"/>
</dbReference>
<dbReference type="GO" id="GO:0005634">
    <property type="term" value="C:nucleus"/>
    <property type="evidence" value="ECO:0007669"/>
    <property type="project" value="UniProtKB-SubCell"/>
</dbReference>
<dbReference type="Proteomes" id="UP001286313">
    <property type="component" value="Unassembled WGS sequence"/>
</dbReference>
<dbReference type="GO" id="GO:0000981">
    <property type="term" value="F:DNA-binding transcription factor activity, RNA polymerase II-specific"/>
    <property type="evidence" value="ECO:0007669"/>
    <property type="project" value="TreeGrafter"/>
</dbReference>
<evidence type="ECO:0000256" key="3">
    <source>
        <dbReference type="ARBA" id="ARBA00023163"/>
    </source>
</evidence>
<evidence type="ECO:0000259" key="6">
    <source>
        <dbReference type="PROSITE" id="PS50888"/>
    </source>
</evidence>
<dbReference type="GO" id="GO:0046983">
    <property type="term" value="F:protein dimerization activity"/>
    <property type="evidence" value="ECO:0007669"/>
    <property type="project" value="InterPro"/>
</dbReference>
<evidence type="ECO:0000256" key="4">
    <source>
        <dbReference type="ARBA" id="ARBA00023242"/>
    </source>
</evidence>
<dbReference type="Gene3D" id="4.10.280.10">
    <property type="entry name" value="Helix-loop-helix DNA-binding domain"/>
    <property type="match status" value="1"/>
</dbReference>
<keyword evidence="8" id="KW-1185">Reference proteome</keyword>
<feature type="coiled-coil region" evidence="5">
    <location>
        <begin position="223"/>
        <end position="274"/>
    </location>
</feature>
<dbReference type="PROSITE" id="PS50888">
    <property type="entry name" value="BHLH"/>
    <property type="match status" value="1"/>
</dbReference>
<keyword evidence="3" id="KW-0804">Transcription</keyword>
<dbReference type="EMBL" id="JAWQEG010002274">
    <property type="protein sequence ID" value="KAK3873012.1"/>
    <property type="molecule type" value="Genomic_DNA"/>
</dbReference>
<dbReference type="InterPro" id="IPR011598">
    <property type="entry name" value="bHLH_dom"/>
</dbReference>
<dbReference type="SMART" id="SM00353">
    <property type="entry name" value="HLH"/>
    <property type="match status" value="1"/>
</dbReference>
<evidence type="ECO:0000256" key="2">
    <source>
        <dbReference type="ARBA" id="ARBA00023015"/>
    </source>
</evidence>
<proteinExistence type="predicted"/>
<dbReference type="AlphaFoldDB" id="A0AAE1FF12"/>
<keyword evidence="2" id="KW-0805">Transcription regulation</keyword>
<comment type="caution">
    <text evidence="7">The sequence shown here is derived from an EMBL/GenBank/DDBJ whole genome shotgun (WGS) entry which is preliminary data.</text>
</comment>
<dbReference type="GO" id="GO:0000978">
    <property type="term" value="F:RNA polymerase II cis-regulatory region sequence-specific DNA binding"/>
    <property type="evidence" value="ECO:0007669"/>
    <property type="project" value="TreeGrafter"/>
</dbReference>
<dbReference type="Pfam" id="PF00010">
    <property type="entry name" value="HLH"/>
    <property type="match status" value="1"/>
</dbReference>
<feature type="domain" description="BHLH" evidence="6">
    <location>
        <begin position="167"/>
        <end position="226"/>
    </location>
</feature>
<reference evidence="7" key="1">
    <citation type="submission" date="2023-10" db="EMBL/GenBank/DDBJ databases">
        <title>Genome assemblies of two species of porcelain crab, Petrolisthes cinctipes and Petrolisthes manimaculis (Anomura: Porcellanidae).</title>
        <authorList>
            <person name="Angst P."/>
        </authorList>
    </citation>
    <scope>NUCLEOTIDE SEQUENCE</scope>
    <source>
        <strain evidence="7">PB745_01</strain>
        <tissue evidence="7">Gill</tissue>
    </source>
</reference>
<gene>
    <name evidence="7" type="ORF">Pcinc_021938</name>
</gene>
<evidence type="ECO:0000256" key="5">
    <source>
        <dbReference type="SAM" id="Coils"/>
    </source>
</evidence>
<keyword evidence="4" id="KW-0539">Nucleus</keyword>
<evidence type="ECO:0000313" key="8">
    <source>
        <dbReference type="Proteomes" id="UP001286313"/>
    </source>
</evidence>
<name>A0AAE1FF12_PETCI</name>
<dbReference type="PANTHER" id="PTHR46117:SF3">
    <property type="entry name" value="FI24210P1"/>
    <property type="match status" value="1"/>
</dbReference>
<comment type="subcellular location">
    <subcellularLocation>
        <location evidence="1">Nucleus</location>
    </subcellularLocation>
</comment>
<dbReference type="InterPro" id="IPR036638">
    <property type="entry name" value="HLH_DNA-bd_sf"/>
</dbReference>
<protein>
    <recommendedName>
        <fullName evidence="6">BHLH domain-containing protein</fullName>
    </recommendedName>
</protein>
<evidence type="ECO:0000256" key="1">
    <source>
        <dbReference type="ARBA" id="ARBA00004123"/>
    </source>
</evidence>
<evidence type="ECO:0000313" key="7">
    <source>
        <dbReference type="EMBL" id="KAK3873012.1"/>
    </source>
</evidence>
<keyword evidence="5" id="KW-0175">Coiled coil</keyword>